<feature type="transmembrane region" description="Helical" evidence="9">
    <location>
        <begin position="188"/>
        <end position="205"/>
    </location>
</feature>
<keyword evidence="5 9" id="KW-0812">Transmembrane</keyword>
<evidence type="ECO:0000256" key="3">
    <source>
        <dbReference type="ARBA" id="ARBA00022448"/>
    </source>
</evidence>
<evidence type="ECO:0000259" key="10">
    <source>
        <dbReference type="PROSITE" id="PS50928"/>
    </source>
</evidence>
<comment type="caution">
    <text evidence="11">The sequence shown here is derived from an EMBL/GenBank/DDBJ whole genome shotgun (WGS) entry which is preliminary data.</text>
</comment>
<dbReference type="RefSeq" id="WP_266340311.1">
    <property type="nucleotide sequence ID" value="NZ_JAPKNK010000009.1"/>
</dbReference>
<dbReference type="PANTHER" id="PTHR30614">
    <property type="entry name" value="MEMBRANE COMPONENT OF AMINO ACID ABC TRANSPORTER"/>
    <property type="match status" value="1"/>
</dbReference>
<dbReference type="NCBIfam" id="TIGR01726">
    <property type="entry name" value="HEQRo_perm_3TM"/>
    <property type="match status" value="1"/>
</dbReference>
<proteinExistence type="inferred from homology"/>
<evidence type="ECO:0000256" key="4">
    <source>
        <dbReference type="ARBA" id="ARBA00022475"/>
    </source>
</evidence>
<evidence type="ECO:0000256" key="6">
    <source>
        <dbReference type="ARBA" id="ARBA00022970"/>
    </source>
</evidence>
<evidence type="ECO:0000256" key="9">
    <source>
        <dbReference type="RuleBase" id="RU363032"/>
    </source>
</evidence>
<dbReference type="GO" id="GO:0022857">
    <property type="term" value="F:transmembrane transporter activity"/>
    <property type="evidence" value="ECO:0007669"/>
    <property type="project" value="InterPro"/>
</dbReference>
<dbReference type="AlphaFoldDB" id="A0A9X3E4E7"/>
<keyword evidence="3 9" id="KW-0813">Transport</keyword>
<keyword evidence="12" id="KW-1185">Reference proteome</keyword>
<organism evidence="11 12">
    <name type="scientific">Kaistia nematophila</name>
    <dbReference type="NCBI Taxonomy" id="2994654"/>
    <lineage>
        <taxon>Bacteria</taxon>
        <taxon>Pseudomonadati</taxon>
        <taxon>Pseudomonadota</taxon>
        <taxon>Alphaproteobacteria</taxon>
        <taxon>Hyphomicrobiales</taxon>
        <taxon>Kaistiaceae</taxon>
        <taxon>Kaistia</taxon>
    </lineage>
</organism>
<dbReference type="InterPro" id="IPR000515">
    <property type="entry name" value="MetI-like"/>
</dbReference>
<dbReference type="EMBL" id="JAPKNK010000009">
    <property type="protein sequence ID" value="MCX5571364.1"/>
    <property type="molecule type" value="Genomic_DNA"/>
</dbReference>
<dbReference type="SUPFAM" id="SSF161098">
    <property type="entry name" value="MetI-like"/>
    <property type="match status" value="1"/>
</dbReference>
<dbReference type="Gene3D" id="1.10.3720.10">
    <property type="entry name" value="MetI-like"/>
    <property type="match status" value="1"/>
</dbReference>
<evidence type="ECO:0000256" key="2">
    <source>
        <dbReference type="ARBA" id="ARBA00010072"/>
    </source>
</evidence>
<keyword evidence="8 9" id="KW-0472">Membrane</keyword>
<feature type="domain" description="ABC transmembrane type-1" evidence="10">
    <location>
        <begin position="21"/>
        <end position="209"/>
    </location>
</feature>
<dbReference type="GO" id="GO:0006865">
    <property type="term" value="P:amino acid transport"/>
    <property type="evidence" value="ECO:0007669"/>
    <property type="project" value="UniProtKB-KW"/>
</dbReference>
<evidence type="ECO:0000256" key="7">
    <source>
        <dbReference type="ARBA" id="ARBA00022989"/>
    </source>
</evidence>
<evidence type="ECO:0000313" key="12">
    <source>
        <dbReference type="Proteomes" id="UP001144805"/>
    </source>
</evidence>
<evidence type="ECO:0000313" key="11">
    <source>
        <dbReference type="EMBL" id="MCX5571364.1"/>
    </source>
</evidence>
<feature type="transmembrane region" description="Helical" evidence="9">
    <location>
        <begin position="20"/>
        <end position="48"/>
    </location>
</feature>
<dbReference type="Proteomes" id="UP001144805">
    <property type="component" value="Unassembled WGS sequence"/>
</dbReference>
<dbReference type="CDD" id="cd06261">
    <property type="entry name" value="TM_PBP2"/>
    <property type="match status" value="1"/>
</dbReference>
<keyword evidence="4" id="KW-1003">Cell membrane</keyword>
<keyword evidence="6" id="KW-0029">Amino-acid transport</keyword>
<comment type="subcellular location">
    <subcellularLocation>
        <location evidence="1">Cell inner membrane</location>
        <topology evidence="1">Multi-pass membrane protein</topology>
    </subcellularLocation>
    <subcellularLocation>
        <location evidence="9">Cell membrane</location>
        <topology evidence="9">Multi-pass membrane protein</topology>
    </subcellularLocation>
</comment>
<dbReference type="GO" id="GO:0043190">
    <property type="term" value="C:ATP-binding cassette (ABC) transporter complex"/>
    <property type="evidence" value="ECO:0007669"/>
    <property type="project" value="InterPro"/>
</dbReference>
<dbReference type="InterPro" id="IPR043429">
    <property type="entry name" value="ArtM/GltK/GlnP/TcyL/YhdX-like"/>
</dbReference>
<dbReference type="InterPro" id="IPR035906">
    <property type="entry name" value="MetI-like_sf"/>
</dbReference>
<dbReference type="PROSITE" id="PS50928">
    <property type="entry name" value="ABC_TM1"/>
    <property type="match status" value="1"/>
</dbReference>
<gene>
    <name evidence="11" type="ORF">OSH07_19345</name>
</gene>
<evidence type="ECO:0000256" key="8">
    <source>
        <dbReference type="ARBA" id="ARBA00023136"/>
    </source>
</evidence>
<feature type="transmembrane region" description="Helical" evidence="9">
    <location>
        <begin position="93"/>
        <end position="113"/>
    </location>
</feature>
<reference evidence="11" key="1">
    <citation type="submission" date="2022-11" db="EMBL/GenBank/DDBJ databases">
        <title>Biodiversity and phylogenetic relationships of bacteria.</title>
        <authorList>
            <person name="Machado R.A.R."/>
            <person name="Bhat A."/>
            <person name="Loulou A."/>
            <person name="Kallel S."/>
        </authorList>
    </citation>
    <scope>NUCLEOTIDE SEQUENCE</scope>
    <source>
        <strain evidence="11">K-TC2</strain>
    </source>
</reference>
<evidence type="ECO:0000256" key="1">
    <source>
        <dbReference type="ARBA" id="ARBA00004429"/>
    </source>
</evidence>
<sequence>MDLSAFFAELANVWPRLLQGSIATITVSFQAIAIGSVFGSLLGLVMFYGRMPTRICGWIYLDFIRGTPVLVLMLASFYIVPLVGLGLSSTGAGILALSAFCAAHVAEVFRGGLAAVPPGQAEAAKSIGLTFPKILFYVLLPQVLRQALPAWINAAVEIVKASSLLAVISVPELLLTTQQIVSRNFMNAEFYLVCGLIYFAINLTLSKFGKLVEKRLAF</sequence>
<protein>
    <submittedName>
        <fullName evidence="11">Amino acid ABC transporter permease</fullName>
    </submittedName>
</protein>
<comment type="similarity">
    <text evidence="2">Belongs to the binding-protein-dependent transport system permease family. HisMQ subfamily.</text>
</comment>
<evidence type="ECO:0000256" key="5">
    <source>
        <dbReference type="ARBA" id="ARBA00022692"/>
    </source>
</evidence>
<name>A0A9X3E4E7_9HYPH</name>
<dbReference type="PANTHER" id="PTHR30614:SF0">
    <property type="entry name" value="L-CYSTINE TRANSPORT SYSTEM PERMEASE PROTEIN TCYL"/>
    <property type="match status" value="1"/>
</dbReference>
<dbReference type="Pfam" id="PF00528">
    <property type="entry name" value="BPD_transp_1"/>
    <property type="match status" value="1"/>
</dbReference>
<dbReference type="InterPro" id="IPR010065">
    <property type="entry name" value="AA_ABC_transptr_permease_3TM"/>
</dbReference>
<accession>A0A9X3E4E7</accession>
<keyword evidence="7 9" id="KW-1133">Transmembrane helix</keyword>